<dbReference type="SMART" id="SM00530">
    <property type="entry name" value="HTH_XRE"/>
    <property type="match status" value="1"/>
</dbReference>
<dbReference type="GO" id="GO:0003677">
    <property type="term" value="F:DNA binding"/>
    <property type="evidence" value="ECO:0007669"/>
    <property type="project" value="InterPro"/>
</dbReference>
<evidence type="ECO:0000313" key="3">
    <source>
        <dbReference type="Proteomes" id="UP001142078"/>
    </source>
</evidence>
<dbReference type="PROSITE" id="PS50943">
    <property type="entry name" value="HTH_CROC1"/>
    <property type="match status" value="1"/>
</dbReference>
<dbReference type="OrthoDB" id="1910799at2"/>
<gene>
    <name evidence="2" type="ORF">NSA23_15595</name>
</gene>
<dbReference type="InterPro" id="IPR001387">
    <property type="entry name" value="Cro/C1-type_HTH"/>
</dbReference>
<evidence type="ECO:0000313" key="2">
    <source>
        <dbReference type="EMBL" id="MCR2045525.1"/>
    </source>
</evidence>
<comment type="caution">
    <text evidence="2">The sequence shown here is derived from an EMBL/GenBank/DDBJ whole genome shotgun (WGS) entry which is preliminary data.</text>
</comment>
<sequence length="109" mass="12505">MRRTEILKGLIKDTRLSLKAFSEKAGIPYTTLRSMLERGIGNASVDNVIKICKTLGITIEELEEMANEDKKEKPKPNTVAAHLDDIELTEEEQEQLDDYIQFLLSRRKK</sequence>
<feature type="domain" description="HTH cro/C1-type" evidence="1">
    <location>
        <begin position="7"/>
        <end position="62"/>
    </location>
</feature>
<dbReference type="Pfam" id="PF01381">
    <property type="entry name" value="HTH_3"/>
    <property type="match status" value="1"/>
</dbReference>
<protein>
    <submittedName>
        <fullName evidence="2">Helix-turn-helix domain-containing protein</fullName>
    </submittedName>
</protein>
<name>A0A9X2S6E2_9FIRM</name>
<dbReference type="Gene3D" id="1.10.260.40">
    <property type="entry name" value="lambda repressor-like DNA-binding domains"/>
    <property type="match status" value="1"/>
</dbReference>
<dbReference type="InterPro" id="IPR010982">
    <property type="entry name" value="Lambda_DNA-bd_dom_sf"/>
</dbReference>
<organism evidence="2 3">
    <name type="scientific">Anaerosalibacter massiliensis</name>
    <dbReference type="NCBI Taxonomy" id="1347392"/>
    <lineage>
        <taxon>Bacteria</taxon>
        <taxon>Bacillati</taxon>
        <taxon>Bacillota</taxon>
        <taxon>Tissierellia</taxon>
        <taxon>Tissierellales</taxon>
        <taxon>Sporanaerobacteraceae</taxon>
        <taxon>Anaerosalibacter</taxon>
    </lineage>
</organism>
<dbReference type="EMBL" id="JANJZL010000019">
    <property type="protein sequence ID" value="MCR2045525.1"/>
    <property type="molecule type" value="Genomic_DNA"/>
</dbReference>
<proteinExistence type="predicted"/>
<dbReference type="CDD" id="cd00093">
    <property type="entry name" value="HTH_XRE"/>
    <property type="match status" value="1"/>
</dbReference>
<keyword evidence="3" id="KW-1185">Reference proteome</keyword>
<dbReference type="RefSeq" id="WP_042678487.1">
    <property type="nucleotide sequence ID" value="NZ_CABKTM010000005.1"/>
</dbReference>
<dbReference type="AlphaFoldDB" id="A0A9X2S6E2"/>
<evidence type="ECO:0000259" key="1">
    <source>
        <dbReference type="PROSITE" id="PS50943"/>
    </source>
</evidence>
<dbReference type="Proteomes" id="UP001142078">
    <property type="component" value="Unassembled WGS sequence"/>
</dbReference>
<reference evidence="2" key="1">
    <citation type="submission" date="2022-07" db="EMBL/GenBank/DDBJ databases">
        <title>Enhanced cultured diversity of the mouse gut microbiota enables custom-made synthetic communities.</title>
        <authorList>
            <person name="Afrizal A."/>
        </authorList>
    </citation>
    <scope>NUCLEOTIDE SEQUENCE</scope>
    <source>
        <strain evidence="2">DSM 29482</strain>
    </source>
</reference>
<accession>A0A9X2S6E2</accession>
<dbReference type="SUPFAM" id="SSF47413">
    <property type="entry name" value="lambda repressor-like DNA-binding domains"/>
    <property type="match status" value="1"/>
</dbReference>